<dbReference type="STRING" id="356882.A0A423VZ61"/>
<dbReference type="Pfam" id="PF12796">
    <property type="entry name" value="Ank_2"/>
    <property type="match status" value="1"/>
</dbReference>
<accession>A0A423VZ61</accession>
<dbReference type="SUPFAM" id="SSF48403">
    <property type="entry name" value="Ankyrin repeat"/>
    <property type="match status" value="1"/>
</dbReference>
<dbReference type="Gene3D" id="1.25.40.20">
    <property type="entry name" value="Ankyrin repeat-containing domain"/>
    <property type="match status" value="2"/>
</dbReference>
<dbReference type="EMBL" id="LKEA01000033">
    <property type="protein sequence ID" value="ROV96325.1"/>
    <property type="molecule type" value="Genomic_DNA"/>
</dbReference>
<reference evidence="3 4" key="1">
    <citation type="submission" date="2015-09" db="EMBL/GenBank/DDBJ databases">
        <title>Host preference determinants of Valsa canker pathogens revealed by comparative genomics.</title>
        <authorList>
            <person name="Yin Z."/>
            <person name="Huang L."/>
        </authorList>
    </citation>
    <scope>NUCLEOTIDE SEQUENCE [LARGE SCALE GENOMIC DNA]</scope>
    <source>
        <strain evidence="3 4">03-1</strain>
    </source>
</reference>
<keyword evidence="4" id="KW-1185">Reference proteome</keyword>
<feature type="domain" description="Heterokaryon incompatibility" evidence="2">
    <location>
        <begin position="47"/>
        <end position="194"/>
    </location>
</feature>
<dbReference type="OrthoDB" id="194358at2759"/>
<evidence type="ECO:0000313" key="4">
    <source>
        <dbReference type="Proteomes" id="UP000283895"/>
    </source>
</evidence>
<feature type="region of interest" description="Disordered" evidence="1">
    <location>
        <begin position="615"/>
        <end position="638"/>
    </location>
</feature>
<dbReference type="InterPro" id="IPR036770">
    <property type="entry name" value="Ankyrin_rpt-contain_sf"/>
</dbReference>
<comment type="caution">
    <text evidence="3">The sequence shown here is derived from an EMBL/GenBank/DDBJ whole genome shotgun (WGS) entry which is preliminary data.</text>
</comment>
<evidence type="ECO:0000259" key="2">
    <source>
        <dbReference type="Pfam" id="PF06985"/>
    </source>
</evidence>
<dbReference type="PANTHER" id="PTHR24148">
    <property type="entry name" value="ANKYRIN REPEAT DOMAIN-CONTAINING PROTEIN 39 HOMOLOG-RELATED"/>
    <property type="match status" value="1"/>
</dbReference>
<name>A0A423VZ61_9PEZI</name>
<dbReference type="SMART" id="SM00248">
    <property type="entry name" value="ANK"/>
    <property type="match status" value="4"/>
</dbReference>
<protein>
    <recommendedName>
        <fullName evidence="2">Heterokaryon incompatibility domain-containing protein</fullName>
    </recommendedName>
</protein>
<dbReference type="InterPro" id="IPR010730">
    <property type="entry name" value="HET"/>
</dbReference>
<dbReference type="PANTHER" id="PTHR24148:SF78">
    <property type="entry name" value="HETEROKARYON INCOMPATIBILITY DOMAIN-CONTAINING PROTEIN"/>
    <property type="match status" value="1"/>
</dbReference>
<gene>
    <name evidence="3" type="ORF">VMCG_07664</name>
</gene>
<organism evidence="3 4">
    <name type="scientific">Cytospora schulzeri</name>
    <dbReference type="NCBI Taxonomy" id="448051"/>
    <lineage>
        <taxon>Eukaryota</taxon>
        <taxon>Fungi</taxon>
        <taxon>Dikarya</taxon>
        <taxon>Ascomycota</taxon>
        <taxon>Pezizomycotina</taxon>
        <taxon>Sordariomycetes</taxon>
        <taxon>Sordariomycetidae</taxon>
        <taxon>Diaporthales</taxon>
        <taxon>Cytosporaceae</taxon>
        <taxon>Cytospora</taxon>
    </lineage>
</organism>
<sequence length="638" mass="72477">MEPYVYKPLDLSLDAIRILRLRPHYNINSEIQCELIEVYLGAAGVPYEAVSYTWGGTDKPLKIIVDACELHVTVNLYTALQYLQHADQERYLWIDAICINQDNNAERGHQVGQMRLVYENAERVLIWLGTGDFGTSDLFNYFKDIDDQELRALKTAHSEAQSFKPSSKLYSELQRIFSRLLARPWFRRVWILQEVATARSATVMCGHNTMSTRIFALIPTYIGLYAPRHCQAVLNIMPGHTRRWSGWGEKRDLHTLLRKFAASEATDERDRIFALLGISSDTYNSKVILPDYTKDIQYVIQEAWYFILFRKALYPPLQRFPRLSMNEFLNILDRLPQWTLDWSIKNGDQSMIRDLFDTVDYHACEKYNHQVICTAVARSGSCDDVFAFIVSHGKVQVNVVDDHGHTLLHRMIRTHRFSAAKALLNRKDISLNSVNLYGCTPLSEAIYGGNQSMVDLLLAHPRIDVNAGKGQRTPIGVAIIVGNEGIVRALLACRDIDLNRGGVRPLVEAVESGRCQILRQLLDSGLVDVKYCNDGGAAWLMAVENRQETILSILISDKSVEHVINEDWRLYLAKAILSSFTPAVKAIMRCKDVDISKFNLWEAWKEANGRKFVSKSRSIGPGQRKHPSPDVASGCVRG</sequence>
<dbReference type="AlphaFoldDB" id="A0A423VZ61"/>
<dbReference type="Proteomes" id="UP000283895">
    <property type="component" value="Unassembled WGS sequence"/>
</dbReference>
<dbReference type="InterPro" id="IPR052895">
    <property type="entry name" value="HetReg/Transcr_Mod"/>
</dbReference>
<evidence type="ECO:0000313" key="3">
    <source>
        <dbReference type="EMBL" id="ROV96325.1"/>
    </source>
</evidence>
<dbReference type="InterPro" id="IPR002110">
    <property type="entry name" value="Ankyrin_rpt"/>
</dbReference>
<proteinExistence type="predicted"/>
<dbReference type="Pfam" id="PF06985">
    <property type="entry name" value="HET"/>
    <property type="match status" value="1"/>
</dbReference>
<evidence type="ECO:0000256" key="1">
    <source>
        <dbReference type="SAM" id="MobiDB-lite"/>
    </source>
</evidence>